<evidence type="ECO:0000256" key="13">
    <source>
        <dbReference type="PIRSR" id="PIRSR602403-1"/>
    </source>
</evidence>
<evidence type="ECO:0000256" key="1">
    <source>
        <dbReference type="ARBA" id="ARBA00001971"/>
    </source>
</evidence>
<evidence type="ECO:0000256" key="8">
    <source>
        <dbReference type="ARBA" id="ARBA00022989"/>
    </source>
</evidence>
<comment type="caution">
    <text evidence="14">The sequence shown here is derived from an EMBL/GenBank/DDBJ whole genome shotgun (WGS) entry which is preliminary data.</text>
</comment>
<reference evidence="14 15" key="1">
    <citation type="journal article" date="2024" name="J Genomics">
        <title>Draft genome sequencing and assembly of Favolaschia claudopus CIRM-BRFM 2984 isolated from oak limbs.</title>
        <authorList>
            <person name="Navarro D."/>
            <person name="Drula E."/>
            <person name="Chaduli D."/>
            <person name="Cazenave R."/>
            <person name="Ahrendt S."/>
            <person name="Wang J."/>
            <person name="Lipzen A."/>
            <person name="Daum C."/>
            <person name="Barry K."/>
            <person name="Grigoriev I.V."/>
            <person name="Favel A."/>
            <person name="Rosso M.N."/>
            <person name="Martin F."/>
        </authorList>
    </citation>
    <scope>NUCLEOTIDE SEQUENCE [LARGE SCALE GENOMIC DNA]</scope>
    <source>
        <strain evidence="14 15">CIRM-BRFM 2984</strain>
    </source>
</reference>
<dbReference type="PANTHER" id="PTHR24305">
    <property type="entry name" value="CYTOCHROME P450"/>
    <property type="match status" value="1"/>
</dbReference>
<comment type="subcellular location">
    <subcellularLocation>
        <location evidence="2">Membrane</location>
    </subcellularLocation>
</comment>
<evidence type="ECO:0000256" key="7">
    <source>
        <dbReference type="ARBA" id="ARBA00022723"/>
    </source>
</evidence>
<dbReference type="Gene3D" id="1.10.630.10">
    <property type="entry name" value="Cytochrome P450"/>
    <property type="match status" value="1"/>
</dbReference>
<evidence type="ECO:0000256" key="11">
    <source>
        <dbReference type="ARBA" id="ARBA00023033"/>
    </source>
</evidence>
<dbReference type="InterPro" id="IPR036396">
    <property type="entry name" value="Cyt_P450_sf"/>
</dbReference>
<evidence type="ECO:0000313" key="14">
    <source>
        <dbReference type="EMBL" id="KAK7058046.1"/>
    </source>
</evidence>
<keyword evidence="6" id="KW-0812">Transmembrane</keyword>
<keyword evidence="7 13" id="KW-0479">Metal-binding</keyword>
<name>A0AAW0E1N9_9AGAR</name>
<feature type="binding site" description="axial binding residue" evidence="13">
    <location>
        <position position="493"/>
    </location>
    <ligand>
        <name>heme</name>
        <dbReference type="ChEBI" id="CHEBI:30413"/>
    </ligand>
    <ligandPart>
        <name>Fe</name>
        <dbReference type="ChEBI" id="CHEBI:18248"/>
    </ligandPart>
</feature>
<protein>
    <submittedName>
        <fullName evidence="14">Cytochrome P450</fullName>
    </submittedName>
</protein>
<dbReference type="GO" id="GO:0016020">
    <property type="term" value="C:membrane"/>
    <property type="evidence" value="ECO:0007669"/>
    <property type="project" value="UniProtKB-SubCell"/>
</dbReference>
<comment type="pathway">
    <text evidence="3">Secondary metabolite biosynthesis; terpenoid biosynthesis.</text>
</comment>
<dbReference type="EMBL" id="JAWWNJ010000004">
    <property type="protein sequence ID" value="KAK7058046.1"/>
    <property type="molecule type" value="Genomic_DNA"/>
</dbReference>
<keyword evidence="10 13" id="KW-0408">Iron</keyword>
<evidence type="ECO:0000313" key="15">
    <source>
        <dbReference type="Proteomes" id="UP001362999"/>
    </source>
</evidence>
<dbReference type="GO" id="GO:0004497">
    <property type="term" value="F:monooxygenase activity"/>
    <property type="evidence" value="ECO:0007669"/>
    <property type="project" value="UniProtKB-KW"/>
</dbReference>
<gene>
    <name evidence="14" type="ORF">R3P38DRAFT_3304329</name>
</gene>
<keyword evidence="9" id="KW-0560">Oxidoreductase</keyword>
<evidence type="ECO:0000256" key="12">
    <source>
        <dbReference type="ARBA" id="ARBA00023136"/>
    </source>
</evidence>
<dbReference type="InterPro" id="IPR050121">
    <property type="entry name" value="Cytochrome_P450_monoxygenase"/>
</dbReference>
<evidence type="ECO:0000256" key="5">
    <source>
        <dbReference type="ARBA" id="ARBA00022617"/>
    </source>
</evidence>
<dbReference type="GO" id="GO:0020037">
    <property type="term" value="F:heme binding"/>
    <property type="evidence" value="ECO:0007669"/>
    <property type="project" value="InterPro"/>
</dbReference>
<dbReference type="Pfam" id="PF00067">
    <property type="entry name" value="p450"/>
    <property type="match status" value="1"/>
</dbReference>
<accession>A0AAW0E1N9</accession>
<keyword evidence="8" id="KW-1133">Transmembrane helix</keyword>
<evidence type="ECO:0000256" key="10">
    <source>
        <dbReference type="ARBA" id="ARBA00023004"/>
    </source>
</evidence>
<keyword evidence="11" id="KW-0503">Monooxygenase</keyword>
<evidence type="ECO:0000256" key="4">
    <source>
        <dbReference type="ARBA" id="ARBA00010617"/>
    </source>
</evidence>
<dbReference type="PRINTS" id="PR00385">
    <property type="entry name" value="P450"/>
</dbReference>
<dbReference type="InterPro" id="IPR001128">
    <property type="entry name" value="Cyt_P450"/>
</dbReference>
<dbReference type="GO" id="GO:0005506">
    <property type="term" value="F:iron ion binding"/>
    <property type="evidence" value="ECO:0007669"/>
    <property type="project" value="InterPro"/>
</dbReference>
<keyword evidence="12" id="KW-0472">Membrane</keyword>
<keyword evidence="15" id="KW-1185">Reference proteome</keyword>
<proteinExistence type="inferred from homology"/>
<sequence>MNTTIALFLLGAGFYIVRTILRRCFSPLANIPGPPSKSLIAGEHNLYHELARNLKEFHAPDDWEFQHSLERDYQQVVKITGILNDHQLFVFDPAALSSILVQAQDVFDEQPMLMCLAHLLFGRGILTTVGEEHRRFRKIMTPAFSTTNLRELVPLFFEVAQKARDGLIAPNLVNGPKTLDMNSVSCRISLELIGRAGIGYSFDPMIHDKDQTNEFGTALRALFLTAFKMQLWFPLLPSLMKIFSPSFLQLMVDIVPWPALHEVRELVTLTGTTAAKLVKIRKAAIESGEFAVDDKGKDMISVLVKSNLSAESGMHLTDDELVSCTSLVNSLLMILFAATDTASASVNRIFHLLATHPDIQEKLRAEILAGPENPNHDELVALPYLDSFVRETLRLYPPASPVVYREARNDAVLPLSTPIIGVDGNTIESIPVPKGTSIYIAIAAANHNKRIWGEDALEFKPERCINGKAEGVSTKFCGVYGNTMTFVGGAHSCIGFKFAQLEMKVVTYVALRAFRFSAPDPQIIWRKGGVVPAPSVDNKPLLPMLVEKITQ</sequence>
<evidence type="ECO:0000256" key="2">
    <source>
        <dbReference type="ARBA" id="ARBA00004370"/>
    </source>
</evidence>
<dbReference type="Proteomes" id="UP001362999">
    <property type="component" value="Unassembled WGS sequence"/>
</dbReference>
<evidence type="ECO:0000256" key="6">
    <source>
        <dbReference type="ARBA" id="ARBA00022692"/>
    </source>
</evidence>
<evidence type="ECO:0000256" key="3">
    <source>
        <dbReference type="ARBA" id="ARBA00004721"/>
    </source>
</evidence>
<dbReference type="InterPro" id="IPR002403">
    <property type="entry name" value="Cyt_P450_E_grp-IV"/>
</dbReference>
<dbReference type="GO" id="GO:0016705">
    <property type="term" value="F:oxidoreductase activity, acting on paired donors, with incorporation or reduction of molecular oxygen"/>
    <property type="evidence" value="ECO:0007669"/>
    <property type="project" value="InterPro"/>
</dbReference>
<organism evidence="14 15">
    <name type="scientific">Favolaschia claudopus</name>
    <dbReference type="NCBI Taxonomy" id="2862362"/>
    <lineage>
        <taxon>Eukaryota</taxon>
        <taxon>Fungi</taxon>
        <taxon>Dikarya</taxon>
        <taxon>Basidiomycota</taxon>
        <taxon>Agaricomycotina</taxon>
        <taxon>Agaricomycetes</taxon>
        <taxon>Agaricomycetidae</taxon>
        <taxon>Agaricales</taxon>
        <taxon>Marasmiineae</taxon>
        <taxon>Mycenaceae</taxon>
        <taxon>Favolaschia</taxon>
    </lineage>
</organism>
<dbReference type="PANTHER" id="PTHR24305:SF166">
    <property type="entry name" value="CYTOCHROME P450 12A4, MITOCHONDRIAL-RELATED"/>
    <property type="match status" value="1"/>
</dbReference>
<evidence type="ECO:0000256" key="9">
    <source>
        <dbReference type="ARBA" id="ARBA00023002"/>
    </source>
</evidence>
<comment type="cofactor">
    <cofactor evidence="1 13">
        <name>heme</name>
        <dbReference type="ChEBI" id="CHEBI:30413"/>
    </cofactor>
</comment>
<dbReference type="PRINTS" id="PR00465">
    <property type="entry name" value="EP450IV"/>
</dbReference>
<keyword evidence="5 13" id="KW-0349">Heme</keyword>
<comment type="similarity">
    <text evidence="4">Belongs to the cytochrome P450 family.</text>
</comment>
<dbReference type="SUPFAM" id="SSF48264">
    <property type="entry name" value="Cytochrome P450"/>
    <property type="match status" value="1"/>
</dbReference>
<dbReference type="AlphaFoldDB" id="A0AAW0E1N9"/>